<dbReference type="EMBL" id="BKCP01005661">
    <property type="protein sequence ID" value="GER39467.1"/>
    <property type="molecule type" value="Genomic_DNA"/>
</dbReference>
<feature type="region of interest" description="Disordered" evidence="2">
    <location>
        <begin position="211"/>
        <end position="241"/>
    </location>
</feature>
<protein>
    <submittedName>
        <fullName evidence="5">Uncharacterized protein</fullName>
    </submittedName>
</protein>
<feature type="compositionally biased region" description="Low complexity" evidence="2">
    <location>
        <begin position="24"/>
        <end position="34"/>
    </location>
</feature>
<evidence type="ECO:0000313" key="5">
    <source>
        <dbReference type="EMBL" id="GER39467.1"/>
    </source>
</evidence>
<reference evidence="6" key="1">
    <citation type="journal article" date="2019" name="Curr. Biol.">
        <title>Genome Sequence of Striga asiatica Provides Insight into the Evolution of Plant Parasitism.</title>
        <authorList>
            <person name="Yoshida S."/>
            <person name="Kim S."/>
            <person name="Wafula E.K."/>
            <person name="Tanskanen J."/>
            <person name="Kim Y.M."/>
            <person name="Honaas L."/>
            <person name="Yang Z."/>
            <person name="Spallek T."/>
            <person name="Conn C.E."/>
            <person name="Ichihashi Y."/>
            <person name="Cheong K."/>
            <person name="Cui S."/>
            <person name="Der J.P."/>
            <person name="Gundlach H."/>
            <person name="Jiao Y."/>
            <person name="Hori C."/>
            <person name="Ishida J.K."/>
            <person name="Kasahara H."/>
            <person name="Kiba T."/>
            <person name="Kim M.S."/>
            <person name="Koo N."/>
            <person name="Laohavisit A."/>
            <person name="Lee Y.H."/>
            <person name="Lumba S."/>
            <person name="McCourt P."/>
            <person name="Mortimer J.C."/>
            <person name="Mutuku J.M."/>
            <person name="Nomura T."/>
            <person name="Sasaki-Sekimoto Y."/>
            <person name="Seto Y."/>
            <person name="Wang Y."/>
            <person name="Wakatake T."/>
            <person name="Sakakibara H."/>
            <person name="Demura T."/>
            <person name="Yamaguchi S."/>
            <person name="Yoneyama K."/>
            <person name="Manabe R.I."/>
            <person name="Nelson D.C."/>
            <person name="Schulman A.H."/>
            <person name="Timko M.P."/>
            <person name="dePamphilis C.W."/>
            <person name="Choi D."/>
            <person name="Shirasu K."/>
        </authorList>
    </citation>
    <scope>NUCLEOTIDE SEQUENCE [LARGE SCALE GENOMIC DNA]</scope>
    <source>
        <strain evidence="6">cv. UVA1</strain>
    </source>
</reference>
<feature type="coiled-coil region" evidence="1">
    <location>
        <begin position="172"/>
        <end position="206"/>
    </location>
</feature>
<feature type="region of interest" description="Disordered" evidence="2">
    <location>
        <begin position="280"/>
        <end position="309"/>
    </location>
</feature>
<dbReference type="InterPro" id="IPR025757">
    <property type="entry name" value="MIP1_Leuzipper"/>
</dbReference>
<dbReference type="Pfam" id="PF14389">
    <property type="entry name" value="Lzipper-MIP1"/>
    <property type="match status" value="1"/>
</dbReference>
<sequence length="647" mass="73855">MMSHSQQRKLAKNEIDPETPFCESSFSSSSPSSSSHSSSFNSLANFLTTQTVQTGGDNKRHHNRHFTRHHDRKIIGSSCFSVYSKSWEKLKYSFGSFSHMAGNNNESSSLNVLTAFRKKRVTGQQKEELEREVSVLHKMLAHEQKVHQYLEQLHQRKDGSALAIPDFLPQNMKDILGELAMVENEITRLESQIKHLKTQVKHEKEVNMEKKYKEWGRGTLKNRLESSPLPPQHPNRKTNEKVTYESKALHFINKAIKGEYHTSSNFSLNQKEGHFRERLTKRSSMLNSPSPLRESRHPTPRRDRSLEVHTEVPSKVLSTPLHTEEENVQRLAPNKLSENIMKCLVFIYVRLLRTSRVMELEKSGPIARSMNFSLSFRAETSSAMFQKDSRQQDPYGIFDLEESLSRDIGPYKNLIRFTSSSMDMKCIQNSSSVPLFQKLKVLMDGLQKVDLRFLSHQQKLAFWINMYNACIMHATLNIAGNTINAQAIEHFILRKPKDKLVKEILGKDERDTKKMIVHELYGIESPDPNIIFALCCGTRSSPAVKVYTADGVAGELEKSKLDYLQAAIMVTSSKKIAVPELVLKNMNDFAHDKESLTEWICHQLPASCSLRKAIVDCLRGPHAAGKASSAVVDNMPYEFEFQYLLPT</sequence>
<comment type="caution">
    <text evidence="5">The sequence shown here is derived from an EMBL/GenBank/DDBJ whole genome shotgun (WGS) entry which is preliminary data.</text>
</comment>
<evidence type="ECO:0000256" key="1">
    <source>
        <dbReference type="SAM" id="Coils"/>
    </source>
</evidence>
<evidence type="ECO:0000259" key="3">
    <source>
        <dbReference type="Pfam" id="PF04784"/>
    </source>
</evidence>
<dbReference type="Pfam" id="PF04784">
    <property type="entry name" value="DUF547"/>
    <property type="match status" value="1"/>
</dbReference>
<feature type="compositionally biased region" description="Basic and acidic residues" evidence="2">
    <location>
        <begin position="293"/>
        <end position="309"/>
    </location>
</feature>
<organism evidence="5 6">
    <name type="scientific">Striga asiatica</name>
    <name type="common">Asiatic witchweed</name>
    <name type="synonym">Buchnera asiatica</name>
    <dbReference type="NCBI Taxonomy" id="4170"/>
    <lineage>
        <taxon>Eukaryota</taxon>
        <taxon>Viridiplantae</taxon>
        <taxon>Streptophyta</taxon>
        <taxon>Embryophyta</taxon>
        <taxon>Tracheophyta</taxon>
        <taxon>Spermatophyta</taxon>
        <taxon>Magnoliopsida</taxon>
        <taxon>eudicotyledons</taxon>
        <taxon>Gunneridae</taxon>
        <taxon>Pentapetalae</taxon>
        <taxon>asterids</taxon>
        <taxon>lamiids</taxon>
        <taxon>Lamiales</taxon>
        <taxon>Orobanchaceae</taxon>
        <taxon>Buchnereae</taxon>
        <taxon>Striga</taxon>
    </lineage>
</organism>
<keyword evidence="1" id="KW-0175">Coiled coil</keyword>
<feature type="region of interest" description="Disordered" evidence="2">
    <location>
        <begin position="1"/>
        <end position="34"/>
    </location>
</feature>
<proteinExistence type="predicted"/>
<evidence type="ECO:0000259" key="4">
    <source>
        <dbReference type="Pfam" id="PF14389"/>
    </source>
</evidence>
<dbReference type="AlphaFoldDB" id="A0A5A7Q4X3"/>
<keyword evidence="6" id="KW-1185">Reference proteome</keyword>
<gene>
    <name evidence="5" type="ORF">STAS_16077</name>
</gene>
<evidence type="ECO:0000313" key="6">
    <source>
        <dbReference type="Proteomes" id="UP000325081"/>
    </source>
</evidence>
<dbReference type="PANTHER" id="PTHR46248">
    <property type="entry name" value="EXPRESSED PROTEIN"/>
    <property type="match status" value="1"/>
</dbReference>
<dbReference type="Proteomes" id="UP000325081">
    <property type="component" value="Unassembled WGS sequence"/>
</dbReference>
<feature type="domain" description="Ternary complex factor MIP1 leucine-zipper" evidence="4">
    <location>
        <begin position="124"/>
        <end position="203"/>
    </location>
</feature>
<feature type="compositionally biased region" description="Basic residues" evidence="2">
    <location>
        <begin position="1"/>
        <end position="10"/>
    </location>
</feature>
<dbReference type="PANTHER" id="PTHR46248:SF6">
    <property type="entry name" value="OS03G0859900 PROTEIN"/>
    <property type="match status" value="1"/>
</dbReference>
<dbReference type="OrthoDB" id="418495at2759"/>
<feature type="domain" description="DUF547" evidence="3">
    <location>
        <begin position="452"/>
        <end position="564"/>
    </location>
</feature>
<name>A0A5A7Q4X3_STRAF</name>
<accession>A0A5A7Q4X3</accession>
<dbReference type="InterPro" id="IPR006869">
    <property type="entry name" value="DUF547"/>
</dbReference>
<evidence type="ECO:0000256" key="2">
    <source>
        <dbReference type="SAM" id="MobiDB-lite"/>
    </source>
</evidence>